<keyword evidence="5" id="KW-0732">Signal</keyword>
<dbReference type="GO" id="GO:0019867">
    <property type="term" value="C:outer membrane"/>
    <property type="evidence" value="ECO:0007669"/>
    <property type="project" value="InterPro"/>
</dbReference>
<dbReference type="PANTHER" id="PTHR12815">
    <property type="entry name" value="SORTING AND ASSEMBLY MACHINERY SAMM50 PROTEIN FAMILY MEMBER"/>
    <property type="match status" value="1"/>
</dbReference>
<dbReference type="PANTHER" id="PTHR12815:SF18">
    <property type="entry name" value="SORTING AND ASSEMBLY MACHINERY COMPONENT 50 HOMOLOG"/>
    <property type="match status" value="1"/>
</dbReference>
<evidence type="ECO:0000256" key="4">
    <source>
        <dbReference type="ARBA" id="ARBA00023136"/>
    </source>
</evidence>
<name>A0A2S8S782_9RHOB</name>
<evidence type="ECO:0000259" key="7">
    <source>
        <dbReference type="Pfam" id="PF07244"/>
    </source>
</evidence>
<keyword evidence="4" id="KW-0472">Membrane</keyword>
<dbReference type="InterPro" id="IPR000184">
    <property type="entry name" value="Bac_surfAg_D15"/>
</dbReference>
<comment type="subcellular location">
    <subcellularLocation>
        <location evidence="1">Membrane</location>
    </subcellularLocation>
</comment>
<dbReference type="Pfam" id="PF07244">
    <property type="entry name" value="POTRA"/>
    <property type="match status" value="1"/>
</dbReference>
<evidence type="ECO:0000313" key="9">
    <source>
        <dbReference type="Proteomes" id="UP000238338"/>
    </source>
</evidence>
<organism evidence="8 9">
    <name type="scientific">Albidovulum denitrificans</name>
    <dbReference type="NCBI Taxonomy" id="404881"/>
    <lineage>
        <taxon>Bacteria</taxon>
        <taxon>Pseudomonadati</taxon>
        <taxon>Pseudomonadota</taxon>
        <taxon>Alphaproteobacteria</taxon>
        <taxon>Rhodobacterales</taxon>
        <taxon>Paracoccaceae</taxon>
        <taxon>Albidovulum</taxon>
    </lineage>
</organism>
<feature type="domain" description="Bacterial surface antigen (D15)" evidence="6">
    <location>
        <begin position="305"/>
        <end position="606"/>
    </location>
</feature>
<evidence type="ECO:0000256" key="5">
    <source>
        <dbReference type="SAM" id="SignalP"/>
    </source>
</evidence>
<protein>
    <submittedName>
        <fullName evidence="8">Autotransporter secretion outer membrane protein TamA</fullName>
    </submittedName>
</protein>
<dbReference type="InterPro" id="IPR039910">
    <property type="entry name" value="D15-like"/>
</dbReference>
<keyword evidence="2" id="KW-1134">Transmembrane beta strand</keyword>
<dbReference type="Proteomes" id="UP000238338">
    <property type="component" value="Unassembled WGS sequence"/>
</dbReference>
<keyword evidence="9" id="KW-1185">Reference proteome</keyword>
<feature type="domain" description="POTRA" evidence="7">
    <location>
        <begin position="205"/>
        <end position="276"/>
    </location>
</feature>
<reference evidence="8 9" key="1">
    <citation type="submission" date="2018-02" db="EMBL/GenBank/DDBJ databases">
        <title>Genomic Encyclopedia of Archaeal and Bacterial Type Strains, Phase II (KMG-II): from individual species to whole genera.</title>
        <authorList>
            <person name="Goeker M."/>
        </authorList>
    </citation>
    <scope>NUCLEOTIDE SEQUENCE [LARGE SCALE GENOMIC DNA]</scope>
    <source>
        <strain evidence="8 9">DSM 18921</strain>
    </source>
</reference>
<accession>A0A2S8S782</accession>
<dbReference type="OrthoDB" id="9769707at2"/>
<dbReference type="Pfam" id="PF01103">
    <property type="entry name" value="Omp85"/>
    <property type="match status" value="1"/>
</dbReference>
<keyword evidence="3" id="KW-0812">Transmembrane</keyword>
<dbReference type="AlphaFoldDB" id="A0A2S8S782"/>
<dbReference type="Gene3D" id="2.40.160.50">
    <property type="entry name" value="membrane protein fhac: a member of the omp85/tpsb transporter family"/>
    <property type="match status" value="1"/>
</dbReference>
<dbReference type="InterPro" id="IPR010827">
    <property type="entry name" value="BamA/TamA_POTRA"/>
</dbReference>
<evidence type="ECO:0000259" key="6">
    <source>
        <dbReference type="Pfam" id="PF01103"/>
    </source>
</evidence>
<sequence>MRHPFKGVVTLTLCGALMLPMAPVPARALDAMSFATPGAGDDLRTTLVNASLLIGAQNDKQVDPQNLFASARADYAKLLGALYSEGYYSGTISILIDGREAATIAPLDAPNRISKIEVIVKPGPRFTFSAARMKPYARGTKLPPDYRDTLTAKSTAIVDAAQAGVDGWRNIGHAKANVAGQSVVADHNTHTVSSEILLAPGPELTFGRLSVTGYERMRIERIRKIAGFPEGEVYSPAKLETVGKRLRRTGVFSSVAITEAEAIGPGNTLDVDLVLTEEKLRRYGFGAEVSGSEGLNLSGFWLHRNLLGGGERLKFDAAVNRIGGKDSEMGYDVGVRIDRPATPVTDATAFVEARVQRLDVGDWTVDKREVSFGLTRVLSDTLTGQAALTYSDSTATDAIGSLHYKALSLPVDLTWDRRNNPVNATKGFYLNAEVMPFLGFGRTDSGARLMTDARYYHSFGGGKRFTLAARVQVGTVTGSGLLQTPPDYLFLSGGGGTVRGQPYQSLNITSPRPGGGTIDTGGASFAGFSGEFRAKVTEKIGAVAFYDVGYITSSDFFGGTTQSHAGAGLGLRYDTGFGPIRLDLGTPVSGSTGDGLQVYIGIGQAF</sequence>
<gene>
    <name evidence="8" type="ORF">LX70_02206</name>
</gene>
<dbReference type="RefSeq" id="WP_105514809.1">
    <property type="nucleotide sequence ID" value="NZ_PVEP01000004.1"/>
</dbReference>
<evidence type="ECO:0000256" key="2">
    <source>
        <dbReference type="ARBA" id="ARBA00022452"/>
    </source>
</evidence>
<evidence type="ECO:0000313" key="8">
    <source>
        <dbReference type="EMBL" id="PQV56633.1"/>
    </source>
</evidence>
<evidence type="ECO:0000256" key="3">
    <source>
        <dbReference type="ARBA" id="ARBA00022692"/>
    </source>
</evidence>
<dbReference type="EMBL" id="PVEP01000004">
    <property type="protein sequence ID" value="PQV56633.1"/>
    <property type="molecule type" value="Genomic_DNA"/>
</dbReference>
<feature type="signal peptide" evidence="5">
    <location>
        <begin position="1"/>
        <end position="28"/>
    </location>
</feature>
<dbReference type="Gene3D" id="3.10.20.310">
    <property type="entry name" value="membrane protein fhac"/>
    <property type="match status" value="1"/>
</dbReference>
<evidence type="ECO:0000256" key="1">
    <source>
        <dbReference type="ARBA" id="ARBA00004370"/>
    </source>
</evidence>
<feature type="chain" id="PRO_5015705037" evidence="5">
    <location>
        <begin position="29"/>
        <end position="606"/>
    </location>
</feature>
<proteinExistence type="predicted"/>
<comment type="caution">
    <text evidence="8">The sequence shown here is derived from an EMBL/GenBank/DDBJ whole genome shotgun (WGS) entry which is preliminary data.</text>
</comment>